<evidence type="ECO:0000256" key="11">
    <source>
        <dbReference type="SAM" id="MobiDB-lite"/>
    </source>
</evidence>
<dbReference type="Proteomes" id="UP000005408">
    <property type="component" value="Unassembled WGS sequence"/>
</dbReference>
<dbReference type="Pfam" id="PF01480">
    <property type="entry name" value="PWI"/>
    <property type="match status" value="1"/>
</dbReference>
<evidence type="ECO:0000256" key="10">
    <source>
        <dbReference type="PROSITE-ProRule" id="PRU00723"/>
    </source>
</evidence>
<sequence>MDHGKDISHKIRSAIKAKLIELNAYVDDELPDYIMVMIANKKSEKQMNNDLNLFLSHNTEKFTSWLHSLLKKLQNLGTDQQKTKELEKVETKVSDPAKEVPSVSDRKEKQVKRHHSTEKKDKERHKEKSKDGKEKVKDSRSGTKDGKKGKSGLEVDPEIEDLLTNREEDEFAAEFKEESESSKAAKAKQTEKGASSQVKSSQNSSQSKAKSSVKPASIHSRLGLPISSDSDRGRSSKESLPQRKESFPQRMVQRPLSSSSSASKRSVTSPKRRQPSSVVASVKRKFELEDEDEEYDPYNPAVGSVASVVQVSSRPRKSSVPITKQANKNLILKATAEAEKSVSSAMDTVLKEEKMYSVKEDARTRLKKPVTVTLHGRNESKGEYSSKSVGMSGRGLVSGSRKSELMKKMTYTIENKPKVQRLEHREKATKVIKKEGQEVARVIPVVDSRYIQIQEKVEEGDSVQDGSDTSPQLPVNSDEEQPSLSPDIDPEVHRLLQQESEAEMYPNNTGGSQNGEEPGGSPEVGEEEEIDEDDDEAQRALLLRQQSQQANRKRTFAQTTKQKPTAFVSPVDTKFIVTLDGVNPDEFEADKESGGGELEASEIPKKTIVPAAPEIKPVTFSLKDTDDEEEEDILPSKVAKSTERCRFWPACVNGNSCLYHHPTVPCKMFPSCKFGEKCLYIHPNCKFDAQCTRKDCPFTHASKRNATTTVIQKIVQVPVAATYGPAFKRAAPTSTPMVCRFFPNCSNVQCTFYHPKPCRFGMQCMNKSVCTFYHPAVPSKSQLKWSATSKQASTHISQRQFDAGVAESLTSS</sequence>
<feature type="region of interest" description="Disordered" evidence="11">
    <location>
        <begin position="374"/>
        <end position="403"/>
    </location>
</feature>
<feature type="region of interest" description="Disordered" evidence="11">
    <location>
        <begin position="80"/>
        <end position="300"/>
    </location>
</feature>
<comment type="subcellular location">
    <subcellularLocation>
        <location evidence="1">Nucleus speckle</location>
    </subcellularLocation>
</comment>
<dbReference type="PANTHER" id="PTHR14738:SF29">
    <property type="entry name" value="ZINC FINGER CCCH DOMAIN-CONTAINING PROTEIN 14"/>
    <property type="match status" value="1"/>
</dbReference>
<dbReference type="EnsemblMetazoa" id="G10830.1">
    <property type="protein sequence ID" value="G10830.1:cds"/>
    <property type="gene ID" value="G10830"/>
</dbReference>
<evidence type="ECO:0000256" key="1">
    <source>
        <dbReference type="ARBA" id="ARBA00004324"/>
    </source>
</evidence>
<feature type="zinc finger region" description="C3H1-type" evidence="10">
    <location>
        <begin position="665"/>
        <end position="685"/>
    </location>
</feature>
<feature type="compositionally biased region" description="Basic and acidic residues" evidence="11">
    <location>
        <begin position="81"/>
        <end position="108"/>
    </location>
</feature>
<evidence type="ECO:0000259" key="12">
    <source>
        <dbReference type="PROSITE" id="PS50103"/>
    </source>
</evidence>
<feature type="compositionally biased region" description="Low complexity" evidence="11">
    <location>
        <begin position="539"/>
        <end position="550"/>
    </location>
</feature>
<evidence type="ECO:0000256" key="3">
    <source>
        <dbReference type="ARBA" id="ARBA00015071"/>
    </source>
</evidence>
<evidence type="ECO:0000313" key="13">
    <source>
        <dbReference type="EnsemblMetazoa" id="G10830.2:cds"/>
    </source>
</evidence>
<dbReference type="GO" id="GO:0008143">
    <property type="term" value="F:poly(A) binding"/>
    <property type="evidence" value="ECO:0007669"/>
    <property type="project" value="InterPro"/>
</dbReference>
<feature type="compositionally biased region" description="Low complexity" evidence="11">
    <location>
        <begin position="192"/>
        <end position="217"/>
    </location>
</feature>
<dbReference type="GO" id="GO:0008270">
    <property type="term" value="F:zinc ion binding"/>
    <property type="evidence" value="ECO:0007669"/>
    <property type="project" value="UniProtKB-KW"/>
</dbReference>
<evidence type="ECO:0000256" key="5">
    <source>
        <dbReference type="ARBA" id="ARBA00022737"/>
    </source>
</evidence>
<protein>
    <recommendedName>
        <fullName evidence="3">Zinc finger CCCH domain-containing protein 14</fullName>
    </recommendedName>
</protein>
<dbReference type="Gene3D" id="1.20.1390.10">
    <property type="entry name" value="PWI domain"/>
    <property type="match status" value="1"/>
</dbReference>
<evidence type="ECO:0000256" key="7">
    <source>
        <dbReference type="ARBA" id="ARBA00022833"/>
    </source>
</evidence>
<evidence type="ECO:0000256" key="6">
    <source>
        <dbReference type="ARBA" id="ARBA00022771"/>
    </source>
</evidence>
<keyword evidence="6 10" id="KW-0863">Zinc-finger</keyword>
<feature type="compositionally biased region" description="Basic and acidic residues" evidence="11">
    <location>
        <begin position="173"/>
        <end position="191"/>
    </location>
</feature>
<keyword evidence="8" id="KW-0694">RNA-binding</keyword>
<dbReference type="OrthoDB" id="5589010at2759"/>
<feature type="compositionally biased region" description="Basic and acidic residues" evidence="11">
    <location>
        <begin position="118"/>
        <end position="153"/>
    </location>
</feature>
<feature type="compositionally biased region" description="Acidic residues" evidence="11">
    <location>
        <begin position="155"/>
        <end position="172"/>
    </location>
</feature>
<feature type="region of interest" description="Disordered" evidence="11">
    <location>
        <begin position="456"/>
        <end position="564"/>
    </location>
</feature>
<feature type="compositionally biased region" description="Polar residues" evidence="11">
    <location>
        <begin position="464"/>
        <end position="475"/>
    </location>
</feature>
<organism evidence="13 14">
    <name type="scientific">Magallana gigas</name>
    <name type="common">Pacific oyster</name>
    <name type="synonym">Crassostrea gigas</name>
    <dbReference type="NCBI Taxonomy" id="29159"/>
    <lineage>
        <taxon>Eukaryota</taxon>
        <taxon>Metazoa</taxon>
        <taxon>Spiralia</taxon>
        <taxon>Lophotrochozoa</taxon>
        <taxon>Mollusca</taxon>
        <taxon>Bivalvia</taxon>
        <taxon>Autobranchia</taxon>
        <taxon>Pteriomorphia</taxon>
        <taxon>Ostreida</taxon>
        <taxon>Ostreoidea</taxon>
        <taxon>Ostreidae</taxon>
        <taxon>Magallana</taxon>
    </lineage>
</organism>
<dbReference type="PROSITE" id="PS50103">
    <property type="entry name" value="ZF_C3H1"/>
    <property type="match status" value="2"/>
</dbReference>
<feature type="domain" description="C3H1-type" evidence="12">
    <location>
        <begin position="665"/>
        <end position="685"/>
    </location>
</feature>
<feature type="compositionally biased region" description="Basic and acidic residues" evidence="11">
    <location>
        <begin position="229"/>
        <end position="247"/>
    </location>
</feature>
<accession>A0A8W8HSB8</accession>
<keyword evidence="7 10" id="KW-0862">Zinc</keyword>
<keyword evidence="5" id="KW-0677">Repeat</keyword>
<dbReference type="Gene3D" id="4.10.1000.30">
    <property type="match status" value="1"/>
</dbReference>
<evidence type="ECO:0000256" key="8">
    <source>
        <dbReference type="ARBA" id="ARBA00022884"/>
    </source>
</evidence>
<dbReference type="GO" id="GO:0016607">
    <property type="term" value="C:nuclear speck"/>
    <property type="evidence" value="ECO:0007669"/>
    <property type="project" value="UniProtKB-SubCell"/>
</dbReference>
<keyword evidence="9" id="KW-0539">Nucleus</keyword>
<feature type="compositionally biased region" description="Acidic residues" evidence="11">
    <location>
        <begin position="524"/>
        <end position="536"/>
    </location>
</feature>
<evidence type="ECO:0000313" key="14">
    <source>
        <dbReference type="Proteomes" id="UP000005408"/>
    </source>
</evidence>
<dbReference type="FunFam" id="4.10.1000.40:FF:000006">
    <property type="entry name" value="Zinc finger CCCH domain-containing protein 14"/>
    <property type="match status" value="1"/>
</dbReference>
<comment type="similarity">
    <text evidence="2">Belongs to the ZC3H14 family.</text>
</comment>
<dbReference type="Gene3D" id="4.10.1000.40">
    <property type="match status" value="1"/>
</dbReference>
<dbReference type="InterPro" id="IPR002483">
    <property type="entry name" value="PWI_dom"/>
</dbReference>
<feature type="zinc finger region" description="C3H1-type" evidence="10">
    <location>
        <begin position="639"/>
        <end position="664"/>
    </location>
</feature>
<evidence type="ECO:0000256" key="4">
    <source>
        <dbReference type="ARBA" id="ARBA00022723"/>
    </source>
</evidence>
<reference evidence="13" key="1">
    <citation type="submission" date="2022-08" db="UniProtKB">
        <authorList>
            <consortium name="EnsemblMetazoa"/>
        </authorList>
    </citation>
    <scope>IDENTIFICATION</scope>
    <source>
        <strain evidence="13">05x7-T-G4-1.051#20</strain>
    </source>
</reference>
<name>A0A8W8HSB8_MAGGI</name>
<dbReference type="GO" id="GO:0005737">
    <property type="term" value="C:cytoplasm"/>
    <property type="evidence" value="ECO:0007669"/>
    <property type="project" value="TreeGrafter"/>
</dbReference>
<proteinExistence type="inferred from homology"/>
<dbReference type="FunFam" id="4.10.1000.30:FF:000001">
    <property type="entry name" value="Zinc finger CCCH domain-containing protein 14"/>
    <property type="match status" value="1"/>
</dbReference>
<dbReference type="PANTHER" id="PTHR14738">
    <property type="entry name" value="ZINC FINGER CCCH DOMAIN-CONTAINING PROTEIN 14"/>
    <property type="match status" value="1"/>
</dbReference>
<evidence type="ECO:0000256" key="2">
    <source>
        <dbReference type="ARBA" id="ARBA00008423"/>
    </source>
</evidence>
<dbReference type="EnsemblMetazoa" id="G10830.2">
    <property type="protein sequence ID" value="G10830.2:cds"/>
    <property type="gene ID" value="G10830"/>
</dbReference>
<dbReference type="InterPro" id="IPR040366">
    <property type="entry name" value="Nab2/ZC3H14"/>
</dbReference>
<feature type="compositionally biased region" description="Low complexity" evidence="11">
    <location>
        <begin position="257"/>
        <end position="269"/>
    </location>
</feature>
<dbReference type="GO" id="GO:0043488">
    <property type="term" value="P:regulation of mRNA stability"/>
    <property type="evidence" value="ECO:0007669"/>
    <property type="project" value="InterPro"/>
</dbReference>
<dbReference type="InterPro" id="IPR000571">
    <property type="entry name" value="Znf_CCCH"/>
</dbReference>
<dbReference type="AlphaFoldDB" id="A0A8W8HSB8"/>
<keyword evidence="14" id="KW-1185">Reference proteome</keyword>
<dbReference type="Pfam" id="PF14608">
    <property type="entry name" value="zf-CCCH_2"/>
    <property type="match status" value="5"/>
</dbReference>
<dbReference type="SMART" id="SM00356">
    <property type="entry name" value="ZnF_C3H1"/>
    <property type="match status" value="3"/>
</dbReference>
<feature type="domain" description="C3H1-type" evidence="12">
    <location>
        <begin position="639"/>
        <end position="664"/>
    </location>
</feature>
<dbReference type="OMA" id="FCEYYHP"/>
<keyword evidence="4 10" id="KW-0479">Metal-binding</keyword>
<evidence type="ECO:0000256" key="9">
    <source>
        <dbReference type="ARBA" id="ARBA00023242"/>
    </source>
</evidence>